<feature type="compositionally biased region" description="Gly residues" evidence="1">
    <location>
        <begin position="50"/>
        <end position="63"/>
    </location>
</feature>
<dbReference type="AlphaFoldDB" id="A0AAD3RGR7"/>
<protein>
    <submittedName>
        <fullName evidence="2">Protein SOGA3-like isoform X5</fullName>
    </submittedName>
</protein>
<organism evidence="2 3">
    <name type="scientific">Lates japonicus</name>
    <name type="common">Japanese lates</name>
    <dbReference type="NCBI Taxonomy" id="270547"/>
    <lineage>
        <taxon>Eukaryota</taxon>
        <taxon>Metazoa</taxon>
        <taxon>Chordata</taxon>
        <taxon>Craniata</taxon>
        <taxon>Vertebrata</taxon>
        <taxon>Euteleostomi</taxon>
        <taxon>Actinopterygii</taxon>
        <taxon>Neopterygii</taxon>
        <taxon>Teleostei</taxon>
        <taxon>Neoteleostei</taxon>
        <taxon>Acanthomorphata</taxon>
        <taxon>Carangaria</taxon>
        <taxon>Carangaria incertae sedis</taxon>
        <taxon>Centropomidae</taxon>
        <taxon>Lates</taxon>
    </lineage>
</organism>
<evidence type="ECO:0000313" key="3">
    <source>
        <dbReference type="Proteomes" id="UP001279410"/>
    </source>
</evidence>
<comment type="caution">
    <text evidence="2">The sequence shown here is derived from an EMBL/GenBank/DDBJ whole genome shotgun (WGS) entry which is preliminary data.</text>
</comment>
<name>A0AAD3RGR7_LATJO</name>
<feature type="region of interest" description="Disordered" evidence="1">
    <location>
        <begin position="1"/>
        <end position="124"/>
    </location>
</feature>
<feature type="compositionally biased region" description="Polar residues" evidence="1">
    <location>
        <begin position="33"/>
        <end position="49"/>
    </location>
</feature>
<dbReference type="Proteomes" id="UP001279410">
    <property type="component" value="Unassembled WGS sequence"/>
</dbReference>
<dbReference type="EMBL" id="BRZM01000111">
    <property type="protein sequence ID" value="GLD67455.1"/>
    <property type="molecule type" value="Genomic_DNA"/>
</dbReference>
<sequence>MNPSSADSPRQPDNSSRKQQRSSSPAGLKDSGSKATQKGSNSSKLITSKQGGGGGGGGGGGRSSRGHSPVSTGRERQAGGAPATRGAAAVQAAGAESPTLSRPAAAAADRGGIQTPEDSPPPCR</sequence>
<feature type="compositionally biased region" description="Polar residues" evidence="1">
    <location>
        <begin position="1"/>
        <end position="14"/>
    </location>
</feature>
<feature type="compositionally biased region" description="Low complexity" evidence="1">
    <location>
        <begin position="78"/>
        <end position="95"/>
    </location>
</feature>
<keyword evidence="3" id="KW-1185">Reference proteome</keyword>
<gene>
    <name evidence="2" type="ORF">AKAME5_001880000</name>
</gene>
<evidence type="ECO:0000313" key="2">
    <source>
        <dbReference type="EMBL" id="GLD67455.1"/>
    </source>
</evidence>
<evidence type="ECO:0000256" key="1">
    <source>
        <dbReference type="SAM" id="MobiDB-lite"/>
    </source>
</evidence>
<proteinExistence type="predicted"/>
<accession>A0AAD3RGR7</accession>
<reference evidence="2" key="1">
    <citation type="submission" date="2022-08" db="EMBL/GenBank/DDBJ databases">
        <title>Genome sequencing of akame (Lates japonicus).</title>
        <authorList>
            <person name="Hashiguchi Y."/>
            <person name="Takahashi H."/>
        </authorList>
    </citation>
    <scope>NUCLEOTIDE SEQUENCE</scope>
    <source>
        <strain evidence="2">Kochi</strain>
    </source>
</reference>